<dbReference type="Proteomes" id="UP000014977">
    <property type="component" value="Unassembled WGS sequence"/>
</dbReference>
<name>S7TAX3_DESML</name>
<accession>S7TAX3</accession>
<dbReference type="SUPFAM" id="SSF47598">
    <property type="entry name" value="Ribbon-helix-helix"/>
    <property type="match status" value="1"/>
</dbReference>
<reference evidence="1 2" key="1">
    <citation type="journal article" date="2013" name="Genome Announc.">
        <title>Draft genome sequences for three mercury-methylating, sulfate-reducing bacteria.</title>
        <authorList>
            <person name="Brown S.D."/>
            <person name="Hurt R.A.Jr."/>
            <person name="Gilmour C.C."/>
            <person name="Elias D.A."/>
        </authorList>
    </citation>
    <scope>NUCLEOTIDE SEQUENCE [LARGE SCALE GENOMIC DNA]</scope>
    <source>
        <strain evidence="1 2">DSM 2059</strain>
    </source>
</reference>
<gene>
    <name evidence="1" type="ORF">dsmv_3341</name>
</gene>
<comment type="caution">
    <text evidence="1">The sequence shown here is derived from an EMBL/GenBank/DDBJ whole genome shotgun (WGS) entry which is preliminary data.</text>
</comment>
<dbReference type="RefSeq" id="WP_020878474.1">
    <property type="nucleotide sequence ID" value="NZ_ATHJ01000118.1"/>
</dbReference>
<dbReference type="OrthoDB" id="5420897at2"/>
<evidence type="ECO:0000313" key="1">
    <source>
        <dbReference type="EMBL" id="EPR34257.1"/>
    </source>
</evidence>
<dbReference type="eggNOG" id="ENOG5032FHC">
    <property type="taxonomic scope" value="Bacteria"/>
</dbReference>
<protein>
    <submittedName>
        <fullName evidence="1">Uncharacterized protein</fullName>
    </submittedName>
</protein>
<dbReference type="AlphaFoldDB" id="S7TAX3"/>
<dbReference type="GO" id="GO:0006355">
    <property type="term" value="P:regulation of DNA-templated transcription"/>
    <property type="evidence" value="ECO:0007669"/>
    <property type="project" value="InterPro"/>
</dbReference>
<keyword evidence="2" id="KW-1185">Reference proteome</keyword>
<sequence length="81" mass="9466">MHQITIRGIDPEIEREIRRIARESRKSINQVIKEIIHREFGKKTSPASSLKRLSGGWSQNEAEAFQLSIQSCEQIDEDMWK</sequence>
<evidence type="ECO:0000313" key="2">
    <source>
        <dbReference type="Proteomes" id="UP000014977"/>
    </source>
</evidence>
<organism evidence="1 2">
    <name type="scientific">Desulfococcus multivorans DSM 2059</name>
    <dbReference type="NCBI Taxonomy" id="1121405"/>
    <lineage>
        <taxon>Bacteria</taxon>
        <taxon>Pseudomonadati</taxon>
        <taxon>Thermodesulfobacteriota</taxon>
        <taxon>Desulfobacteria</taxon>
        <taxon>Desulfobacterales</taxon>
        <taxon>Desulfococcaceae</taxon>
        <taxon>Desulfococcus</taxon>
    </lineage>
</organism>
<proteinExistence type="predicted"/>
<dbReference type="EMBL" id="ATHJ01000118">
    <property type="protein sequence ID" value="EPR34257.1"/>
    <property type="molecule type" value="Genomic_DNA"/>
</dbReference>
<dbReference type="InterPro" id="IPR010985">
    <property type="entry name" value="Ribbon_hlx_hlx"/>
</dbReference>